<evidence type="ECO:0000256" key="1">
    <source>
        <dbReference type="SAM" id="Phobius"/>
    </source>
</evidence>
<feature type="transmembrane region" description="Helical" evidence="1">
    <location>
        <begin position="151"/>
        <end position="172"/>
    </location>
</feature>
<keyword evidence="3" id="KW-1185">Reference proteome</keyword>
<dbReference type="AlphaFoldDB" id="A0A916ZLK9"/>
<comment type="caution">
    <text evidence="2">The sequence shown here is derived from an EMBL/GenBank/DDBJ whole genome shotgun (WGS) entry which is preliminary data.</text>
</comment>
<dbReference type="Gene3D" id="1.20.1290.10">
    <property type="entry name" value="AhpD-like"/>
    <property type="match status" value="1"/>
</dbReference>
<evidence type="ECO:0000313" key="2">
    <source>
        <dbReference type="EMBL" id="GGE03288.1"/>
    </source>
</evidence>
<dbReference type="EMBL" id="BMIQ01000003">
    <property type="protein sequence ID" value="GGE03288.1"/>
    <property type="molecule type" value="Genomic_DNA"/>
</dbReference>
<organism evidence="2 3">
    <name type="scientific">Aureimonas endophytica</name>
    <dbReference type="NCBI Taxonomy" id="2027858"/>
    <lineage>
        <taxon>Bacteria</taxon>
        <taxon>Pseudomonadati</taxon>
        <taxon>Pseudomonadota</taxon>
        <taxon>Alphaproteobacteria</taxon>
        <taxon>Hyphomicrobiales</taxon>
        <taxon>Aurantimonadaceae</taxon>
        <taxon>Aureimonas</taxon>
    </lineage>
</organism>
<keyword evidence="1" id="KW-1133">Transmembrane helix</keyword>
<proteinExistence type="predicted"/>
<sequence>MGYTRERSMQADMTRLSPISYDTASGPAKEGLDEELRRRGRLTRLKLIQARSPVVLRVYGEWFALKEALSARLSDRAIFIFSLAISKAQRSPIPVGFFRRALDHLGLDADNLELSDEERLLEEFGTVLGQDAHALSDALWEKLAGRFDQTVLVDLTAFAGLMVATTLFANVVRAEPDDDLVAFLEPTS</sequence>
<keyword evidence="1" id="KW-0472">Membrane</keyword>
<gene>
    <name evidence="2" type="ORF">GCM10011390_22680</name>
</gene>
<dbReference type="SUPFAM" id="SSF69118">
    <property type="entry name" value="AhpD-like"/>
    <property type="match status" value="1"/>
</dbReference>
<protein>
    <recommendedName>
        <fullName evidence="4">Alkylhydroperoxidase family enzyme</fullName>
    </recommendedName>
</protein>
<reference evidence="2" key="2">
    <citation type="submission" date="2020-09" db="EMBL/GenBank/DDBJ databases">
        <authorList>
            <person name="Sun Q."/>
            <person name="Zhou Y."/>
        </authorList>
    </citation>
    <scope>NUCLEOTIDE SEQUENCE</scope>
    <source>
        <strain evidence="2">CGMCC 1.15367</strain>
    </source>
</reference>
<reference evidence="2" key="1">
    <citation type="journal article" date="2014" name="Int. J. Syst. Evol. Microbiol.">
        <title>Complete genome sequence of Corynebacterium casei LMG S-19264T (=DSM 44701T), isolated from a smear-ripened cheese.</title>
        <authorList>
            <consortium name="US DOE Joint Genome Institute (JGI-PGF)"/>
            <person name="Walter F."/>
            <person name="Albersmeier A."/>
            <person name="Kalinowski J."/>
            <person name="Ruckert C."/>
        </authorList>
    </citation>
    <scope>NUCLEOTIDE SEQUENCE</scope>
    <source>
        <strain evidence="2">CGMCC 1.15367</strain>
    </source>
</reference>
<evidence type="ECO:0008006" key="4">
    <source>
        <dbReference type="Google" id="ProtNLM"/>
    </source>
</evidence>
<evidence type="ECO:0000313" key="3">
    <source>
        <dbReference type="Proteomes" id="UP000644699"/>
    </source>
</evidence>
<name>A0A916ZLK9_9HYPH</name>
<keyword evidence="1" id="KW-0812">Transmembrane</keyword>
<dbReference type="InterPro" id="IPR029032">
    <property type="entry name" value="AhpD-like"/>
</dbReference>
<accession>A0A916ZLK9</accession>
<dbReference type="Proteomes" id="UP000644699">
    <property type="component" value="Unassembled WGS sequence"/>
</dbReference>